<evidence type="ECO:0000313" key="3">
    <source>
        <dbReference type="Proteomes" id="UP000075374"/>
    </source>
</evidence>
<sequence>MARGQKHYTEEFKNTIVELYNSGKSLAELSREYALSKSTINGWISKKKPVSVDKDTTITAEEYKNLLKKNAKLEEEIEILKKAMGIFARK</sequence>
<dbReference type="InterPro" id="IPR002514">
    <property type="entry name" value="Transposase_8"/>
</dbReference>
<organism evidence="2 3">
    <name type="scientific">Clostridium colicanis DSM 13634</name>
    <dbReference type="NCBI Taxonomy" id="1121305"/>
    <lineage>
        <taxon>Bacteria</taxon>
        <taxon>Bacillati</taxon>
        <taxon>Bacillota</taxon>
        <taxon>Clostridia</taxon>
        <taxon>Eubacteriales</taxon>
        <taxon>Clostridiaceae</taxon>
        <taxon>Clostridium</taxon>
    </lineage>
</organism>
<dbReference type="SUPFAM" id="SSF46689">
    <property type="entry name" value="Homeodomain-like"/>
    <property type="match status" value="1"/>
</dbReference>
<dbReference type="PATRIC" id="fig|1121305.3.peg.2374"/>
<gene>
    <name evidence="2" type="ORF">CLCOL_23810</name>
</gene>
<dbReference type="AlphaFoldDB" id="A0A151AK13"/>
<proteinExistence type="predicted"/>
<dbReference type="EMBL" id="LTBB01000016">
    <property type="protein sequence ID" value="KYH27973.1"/>
    <property type="molecule type" value="Genomic_DNA"/>
</dbReference>
<dbReference type="Proteomes" id="UP000075374">
    <property type="component" value="Unassembled WGS sequence"/>
</dbReference>
<accession>A0A151AK13</accession>
<dbReference type="InterPro" id="IPR036388">
    <property type="entry name" value="WH-like_DNA-bd_sf"/>
</dbReference>
<dbReference type="Gene3D" id="1.10.10.10">
    <property type="entry name" value="Winged helix-like DNA-binding domain superfamily/Winged helix DNA-binding domain"/>
    <property type="match status" value="1"/>
</dbReference>
<feature type="coiled-coil region" evidence="1">
    <location>
        <begin position="56"/>
        <end position="90"/>
    </location>
</feature>
<evidence type="ECO:0000256" key="1">
    <source>
        <dbReference type="SAM" id="Coils"/>
    </source>
</evidence>
<keyword evidence="3" id="KW-1185">Reference proteome</keyword>
<protein>
    <submittedName>
        <fullName evidence="2">Transposase</fullName>
    </submittedName>
</protein>
<evidence type="ECO:0000313" key="2">
    <source>
        <dbReference type="EMBL" id="KYH27973.1"/>
    </source>
</evidence>
<name>A0A151AK13_9CLOT</name>
<dbReference type="STRING" id="1121305.CLCOL_23810"/>
<dbReference type="GO" id="GO:0004803">
    <property type="term" value="F:transposase activity"/>
    <property type="evidence" value="ECO:0007669"/>
    <property type="project" value="InterPro"/>
</dbReference>
<keyword evidence="1" id="KW-0175">Coiled coil</keyword>
<dbReference type="Pfam" id="PF01527">
    <property type="entry name" value="HTH_Tnp_1"/>
    <property type="match status" value="1"/>
</dbReference>
<dbReference type="GO" id="GO:0006313">
    <property type="term" value="P:DNA transposition"/>
    <property type="evidence" value="ECO:0007669"/>
    <property type="project" value="InterPro"/>
</dbReference>
<dbReference type="InterPro" id="IPR009057">
    <property type="entry name" value="Homeodomain-like_sf"/>
</dbReference>
<dbReference type="GO" id="GO:0003677">
    <property type="term" value="F:DNA binding"/>
    <property type="evidence" value="ECO:0007669"/>
    <property type="project" value="InterPro"/>
</dbReference>
<reference evidence="2 3" key="1">
    <citation type="submission" date="2016-02" db="EMBL/GenBank/DDBJ databases">
        <title>Genome sequence of Clostridium colicanis DSM 13634.</title>
        <authorList>
            <person name="Poehlein A."/>
            <person name="Daniel R."/>
        </authorList>
    </citation>
    <scope>NUCLEOTIDE SEQUENCE [LARGE SCALE GENOMIC DNA]</scope>
    <source>
        <strain evidence="2 3">DSM 13634</strain>
    </source>
</reference>
<comment type="caution">
    <text evidence="2">The sequence shown here is derived from an EMBL/GenBank/DDBJ whole genome shotgun (WGS) entry which is preliminary data.</text>
</comment>